<dbReference type="GO" id="GO:0051213">
    <property type="term" value="F:dioxygenase activity"/>
    <property type="evidence" value="ECO:0007669"/>
    <property type="project" value="UniProtKB-KW"/>
</dbReference>
<keyword evidence="3" id="KW-0560">Oxidoreductase</keyword>
<keyword evidence="2" id="KW-0288">FMN</keyword>
<dbReference type="Proteomes" id="UP001301958">
    <property type="component" value="Unassembled WGS sequence"/>
</dbReference>
<dbReference type="EMBL" id="MU865321">
    <property type="protein sequence ID" value="KAK4228225.1"/>
    <property type="molecule type" value="Genomic_DNA"/>
</dbReference>
<comment type="caution">
    <text evidence="5">The sequence shown here is derived from an EMBL/GenBank/DDBJ whole genome shotgun (WGS) entry which is preliminary data.</text>
</comment>
<evidence type="ECO:0000256" key="2">
    <source>
        <dbReference type="ARBA" id="ARBA00022643"/>
    </source>
</evidence>
<dbReference type="GO" id="GO:0018580">
    <property type="term" value="F:nitronate monooxygenase activity"/>
    <property type="evidence" value="ECO:0007669"/>
    <property type="project" value="InterPro"/>
</dbReference>
<evidence type="ECO:0000256" key="1">
    <source>
        <dbReference type="ARBA" id="ARBA00022630"/>
    </source>
</evidence>
<evidence type="ECO:0000256" key="3">
    <source>
        <dbReference type="ARBA" id="ARBA00023002"/>
    </source>
</evidence>
<dbReference type="AlphaFoldDB" id="A0AAN7BRL2"/>
<dbReference type="GO" id="GO:0042558">
    <property type="term" value="P:pteridine-containing compound metabolic process"/>
    <property type="evidence" value="ECO:0007669"/>
    <property type="project" value="InterPro"/>
</dbReference>
<dbReference type="Gene3D" id="3.20.20.70">
    <property type="entry name" value="Aldolase class I"/>
    <property type="match status" value="1"/>
</dbReference>
<proteinExistence type="predicted"/>
<gene>
    <name evidence="5" type="ORF">QBC38DRAFT_161562</name>
</gene>
<sequence length="351" mass="36773">MSGPISTPLTTLLNIPHPIILAGMARTSNAALAAAVSNAGGLGVIGGFMYTPDQLTEIITELKSLLKTPSTPFGIDLALPQIGGNARKTNHDYTSGKLDELIDITIASGAKLFVSAVGVPPKYVIEKLHKAGILVMNMVGHPKHAIKALDLGVDMICAQGGEGGGHTGDIANSVLIPAVVDVARRYKPAMLKGQTAIVVAAGGISNGRGLAASLMQGAAGVWVGTRFVASLEAGCSEEHKKSVVTCGWQDTERTLVLSGRPLRMRTNEYIKGWHEKPEKIKELTEKGIVPLEWDLDEGNEIDPPHLMGQVAGAIEKIQPAGEIVEEMVGEAVEMLKLGASYIGVGGKGSKL</sequence>
<name>A0AAN7BRL2_9PEZI</name>
<evidence type="ECO:0000313" key="5">
    <source>
        <dbReference type="EMBL" id="KAK4228225.1"/>
    </source>
</evidence>
<evidence type="ECO:0000259" key="4">
    <source>
        <dbReference type="PROSITE" id="PS50972"/>
    </source>
</evidence>
<dbReference type="InterPro" id="IPR000489">
    <property type="entry name" value="Pterin-binding_dom"/>
</dbReference>
<dbReference type="CDD" id="cd04730">
    <property type="entry name" value="NPD_like"/>
    <property type="match status" value="1"/>
</dbReference>
<dbReference type="PROSITE" id="PS50972">
    <property type="entry name" value="PTERIN_BINDING"/>
    <property type="match status" value="1"/>
</dbReference>
<dbReference type="PANTHER" id="PTHR32332">
    <property type="entry name" value="2-NITROPROPANE DIOXYGENASE"/>
    <property type="match status" value="1"/>
</dbReference>
<dbReference type="SUPFAM" id="SSF51412">
    <property type="entry name" value="Inosine monophosphate dehydrogenase (IMPDH)"/>
    <property type="match status" value="1"/>
</dbReference>
<dbReference type="PANTHER" id="PTHR32332:SF36">
    <property type="entry name" value="2-NITROPROPANE DIOXYGENASE FAMILY, PUTATIVE (AFU_ORTHOLOGUE AFUA_4G07940)-RELATED"/>
    <property type="match status" value="1"/>
</dbReference>
<reference evidence="5" key="2">
    <citation type="submission" date="2023-05" db="EMBL/GenBank/DDBJ databases">
        <authorList>
            <consortium name="Lawrence Berkeley National Laboratory"/>
            <person name="Steindorff A."/>
            <person name="Hensen N."/>
            <person name="Bonometti L."/>
            <person name="Westerberg I."/>
            <person name="Brannstrom I.O."/>
            <person name="Guillou S."/>
            <person name="Cros-Aarteil S."/>
            <person name="Calhoun S."/>
            <person name="Haridas S."/>
            <person name="Kuo A."/>
            <person name="Mondo S."/>
            <person name="Pangilinan J."/>
            <person name="Riley R."/>
            <person name="Labutti K."/>
            <person name="Andreopoulos B."/>
            <person name="Lipzen A."/>
            <person name="Chen C."/>
            <person name="Yanf M."/>
            <person name="Daum C."/>
            <person name="Ng V."/>
            <person name="Clum A."/>
            <person name="Ohm R."/>
            <person name="Martin F."/>
            <person name="Silar P."/>
            <person name="Natvig D."/>
            <person name="Lalanne C."/>
            <person name="Gautier V."/>
            <person name="Ament-Velasquez S.L."/>
            <person name="Kruys A."/>
            <person name="Hutchinson M.I."/>
            <person name="Powell A.J."/>
            <person name="Barry K."/>
            <person name="Miller A.N."/>
            <person name="Grigoriev I.V."/>
            <person name="Debuchy R."/>
            <person name="Gladieux P."/>
            <person name="Thoren M.H."/>
            <person name="Johannesson H."/>
        </authorList>
    </citation>
    <scope>NUCLEOTIDE SEQUENCE</scope>
    <source>
        <strain evidence="5">CBS 990.96</strain>
    </source>
</reference>
<keyword evidence="6" id="KW-1185">Reference proteome</keyword>
<evidence type="ECO:0000313" key="6">
    <source>
        <dbReference type="Proteomes" id="UP001301958"/>
    </source>
</evidence>
<organism evidence="5 6">
    <name type="scientific">Podospora fimiseda</name>
    <dbReference type="NCBI Taxonomy" id="252190"/>
    <lineage>
        <taxon>Eukaryota</taxon>
        <taxon>Fungi</taxon>
        <taxon>Dikarya</taxon>
        <taxon>Ascomycota</taxon>
        <taxon>Pezizomycotina</taxon>
        <taxon>Sordariomycetes</taxon>
        <taxon>Sordariomycetidae</taxon>
        <taxon>Sordariales</taxon>
        <taxon>Podosporaceae</taxon>
        <taxon>Podospora</taxon>
    </lineage>
</organism>
<reference evidence="5" key="1">
    <citation type="journal article" date="2023" name="Mol. Phylogenet. Evol.">
        <title>Genome-scale phylogeny and comparative genomics of the fungal order Sordariales.</title>
        <authorList>
            <person name="Hensen N."/>
            <person name="Bonometti L."/>
            <person name="Westerberg I."/>
            <person name="Brannstrom I.O."/>
            <person name="Guillou S."/>
            <person name="Cros-Aarteil S."/>
            <person name="Calhoun S."/>
            <person name="Haridas S."/>
            <person name="Kuo A."/>
            <person name="Mondo S."/>
            <person name="Pangilinan J."/>
            <person name="Riley R."/>
            <person name="LaButti K."/>
            <person name="Andreopoulos B."/>
            <person name="Lipzen A."/>
            <person name="Chen C."/>
            <person name="Yan M."/>
            <person name="Daum C."/>
            <person name="Ng V."/>
            <person name="Clum A."/>
            <person name="Steindorff A."/>
            <person name="Ohm R.A."/>
            <person name="Martin F."/>
            <person name="Silar P."/>
            <person name="Natvig D.O."/>
            <person name="Lalanne C."/>
            <person name="Gautier V."/>
            <person name="Ament-Velasquez S.L."/>
            <person name="Kruys A."/>
            <person name="Hutchinson M.I."/>
            <person name="Powell A.J."/>
            <person name="Barry K."/>
            <person name="Miller A.N."/>
            <person name="Grigoriev I.V."/>
            <person name="Debuchy R."/>
            <person name="Gladieux P."/>
            <person name="Hiltunen Thoren M."/>
            <person name="Johannesson H."/>
        </authorList>
    </citation>
    <scope>NUCLEOTIDE SEQUENCE</scope>
    <source>
        <strain evidence="5">CBS 990.96</strain>
    </source>
</reference>
<dbReference type="InterPro" id="IPR013785">
    <property type="entry name" value="Aldolase_TIM"/>
</dbReference>
<dbReference type="InterPro" id="IPR004136">
    <property type="entry name" value="NMO"/>
</dbReference>
<accession>A0AAN7BRL2</accession>
<protein>
    <submittedName>
        <fullName evidence="5">2-nitropropane dioxygenase</fullName>
    </submittedName>
</protein>
<dbReference type="Pfam" id="PF03060">
    <property type="entry name" value="NMO"/>
    <property type="match status" value="1"/>
</dbReference>
<keyword evidence="5" id="KW-0223">Dioxygenase</keyword>
<feature type="domain" description="Pterin-binding" evidence="4">
    <location>
        <begin position="304"/>
        <end position="351"/>
    </location>
</feature>
<keyword evidence="1" id="KW-0285">Flavoprotein</keyword>